<dbReference type="InterPro" id="IPR036565">
    <property type="entry name" value="Mur-like_cat_sf"/>
</dbReference>
<feature type="domain" description="Mur ligase C-terminal" evidence="10">
    <location>
        <begin position="328"/>
        <end position="452"/>
    </location>
</feature>
<feature type="binding site" evidence="7">
    <location>
        <position position="146"/>
    </location>
    <ligand>
        <name>UDP-N-acetyl-alpha-D-muramoyl-L-alanyl-D-glutamate</name>
        <dbReference type="ChEBI" id="CHEBI:83900"/>
    </ligand>
</feature>
<evidence type="ECO:0000256" key="6">
    <source>
        <dbReference type="ARBA" id="ARBA00023316"/>
    </source>
</evidence>
<name>A0A846MVV3_9PROT</name>
<evidence type="ECO:0000259" key="10">
    <source>
        <dbReference type="Pfam" id="PF02875"/>
    </source>
</evidence>
<keyword evidence="7" id="KW-0460">Magnesium</keyword>
<keyword evidence="4 7" id="KW-0573">Peptidoglycan synthesis</keyword>
<dbReference type="GO" id="GO:0071555">
    <property type="term" value="P:cell wall organization"/>
    <property type="evidence" value="ECO:0007669"/>
    <property type="project" value="UniProtKB-KW"/>
</dbReference>
<dbReference type="Gene3D" id="3.40.1190.10">
    <property type="entry name" value="Mur-like, catalytic domain"/>
    <property type="match status" value="1"/>
</dbReference>
<dbReference type="NCBIfam" id="NF001126">
    <property type="entry name" value="PRK00139.1-4"/>
    <property type="match status" value="1"/>
</dbReference>
<proteinExistence type="inferred from homology"/>
<feature type="domain" description="Mur ligase central" evidence="11">
    <location>
        <begin position="103"/>
        <end position="306"/>
    </location>
</feature>
<dbReference type="SUPFAM" id="SSF53623">
    <property type="entry name" value="MurD-like peptide ligases, catalytic domain"/>
    <property type="match status" value="1"/>
</dbReference>
<comment type="cofactor">
    <cofactor evidence="7">
        <name>Mg(2+)</name>
        <dbReference type="ChEBI" id="CHEBI:18420"/>
    </cofactor>
</comment>
<feature type="binding site" evidence="7">
    <location>
        <position position="180"/>
    </location>
    <ligand>
        <name>UDP-N-acetyl-alpha-D-muramoyl-L-alanyl-D-glutamate</name>
        <dbReference type="ChEBI" id="CHEBI:83900"/>
    </ligand>
</feature>
<keyword evidence="7" id="KW-0963">Cytoplasm</keyword>
<protein>
    <recommendedName>
        <fullName evidence="7">UDP-N-acetylmuramoyl-L-alanyl-D-glutamate--2,6-diaminopimelate ligase</fullName>
        <ecNumber evidence="7">6.3.2.13</ecNumber>
    </recommendedName>
    <alternativeName>
        <fullName evidence="7">Meso-A2pm-adding enzyme</fullName>
    </alternativeName>
    <alternativeName>
        <fullName evidence="7">Meso-diaminopimelate-adding enzyme</fullName>
    </alternativeName>
    <alternativeName>
        <fullName evidence="7">UDP-MurNAc-L-Ala-D-Glu:meso-diaminopimelate ligase</fullName>
    </alternativeName>
    <alternativeName>
        <fullName evidence="7">UDP-MurNAc-tripeptide synthetase</fullName>
    </alternativeName>
    <alternativeName>
        <fullName evidence="7">UDP-N-acetylmuramyl-tripeptide synthetase</fullName>
    </alternativeName>
</protein>
<evidence type="ECO:0000313" key="13">
    <source>
        <dbReference type="Proteomes" id="UP000570514"/>
    </source>
</evidence>
<dbReference type="UniPathway" id="UPA00219"/>
<dbReference type="GO" id="GO:0009252">
    <property type="term" value="P:peptidoglycan biosynthetic process"/>
    <property type="evidence" value="ECO:0007669"/>
    <property type="project" value="UniProtKB-UniRule"/>
</dbReference>
<dbReference type="GO" id="GO:0005524">
    <property type="term" value="F:ATP binding"/>
    <property type="evidence" value="ECO:0007669"/>
    <property type="project" value="UniProtKB-UniRule"/>
</dbReference>
<feature type="binding site" evidence="7">
    <location>
        <position position="378"/>
    </location>
    <ligand>
        <name>meso-2,6-diaminopimelate</name>
        <dbReference type="ChEBI" id="CHEBI:57791"/>
    </ligand>
</feature>
<keyword evidence="7" id="KW-0547">Nucleotide-binding</keyword>
<feature type="short sequence motif" description="Meso-diaminopimelate recognition motif" evidence="7">
    <location>
        <begin position="402"/>
        <end position="405"/>
    </location>
</feature>
<dbReference type="Pfam" id="PF08245">
    <property type="entry name" value="Mur_ligase_M"/>
    <property type="match status" value="1"/>
</dbReference>
<dbReference type="PANTHER" id="PTHR23135">
    <property type="entry name" value="MUR LIGASE FAMILY MEMBER"/>
    <property type="match status" value="1"/>
</dbReference>
<comment type="similarity">
    <text evidence="1 7">Belongs to the MurCDEF family. MurE subfamily.</text>
</comment>
<keyword evidence="13" id="KW-1185">Reference proteome</keyword>
<dbReference type="EC" id="6.3.2.13" evidence="7"/>
<comment type="caution">
    <text evidence="7">Lacks conserved residue(s) required for the propagation of feature annotation.</text>
</comment>
<evidence type="ECO:0000256" key="2">
    <source>
        <dbReference type="ARBA" id="ARBA00022618"/>
    </source>
</evidence>
<feature type="domain" description="Mur ligase N-terminal catalytic" evidence="9">
    <location>
        <begin position="17"/>
        <end position="91"/>
    </location>
</feature>
<feature type="binding site" evidence="7">
    <location>
        <position position="182"/>
    </location>
    <ligand>
        <name>UDP-N-acetyl-alpha-D-muramoyl-L-alanyl-D-glutamate</name>
        <dbReference type="ChEBI" id="CHEBI:83900"/>
    </ligand>
</feature>
<feature type="binding site" evidence="7">
    <location>
        <position position="454"/>
    </location>
    <ligand>
        <name>meso-2,6-diaminopimelate</name>
        <dbReference type="ChEBI" id="CHEBI:57791"/>
    </ligand>
</feature>
<dbReference type="Pfam" id="PF01225">
    <property type="entry name" value="Mur_ligase"/>
    <property type="match status" value="1"/>
</dbReference>
<dbReference type="InterPro" id="IPR005761">
    <property type="entry name" value="UDP-N-AcMur-Glu-dNH2Pim_ligase"/>
</dbReference>
<gene>
    <name evidence="7" type="primary">murE</name>
    <name evidence="12" type="ORF">FHS83_000824</name>
</gene>
<keyword evidence="7" id="KW-0067">ATP-binding</keyword>
<reference evidence="12 13" key="1">
    <citation type="submission" date="2020-03" db="EMBL/GenBank/DDBJ databases">
        <title>Genomic Encyclopedia of Type Strains, Phase IV (KMG-IV): sequencing the most valuable type-strain genomes for metagenomic binning, comparative biology and taxonomic classification.</title>
        <authorList>
            <person name="Goeker M."/>
        </authorList>
    </citation>
    <scope>NUCLEOTIDE SEQUENCE [LARGE SCALE GENOMIC DNA]</scope>
    <source>
        <strain evidence="12 13">DSM 19867</strain>
    </source>
</reference>
<dbReference type="HAMAP" id="MF_00208">
    <property type="entry name" value="MurE"/>
    <property type="match status" value="1"/>
</dbReference>
<evidence type="ECO:0000313" key="12">
    <source>
        <dbReference type="EMBL" id="NIK87506.1"/>
    </source>
</evidence>
<comment type="subcellular location">
    <subcellularLocation>
        <location evidence="7 8">Cytoplasm</location>
    </subcellularLocation>
</comment>
<comment type="caution">
    <text evidence="12">The sequence shown here is derived from an EMBL/GenBank/DDBJ whole genome shotgun (WGS) entry which is preliminary data.</text>
</comment>
<dbReference type="NCBIfam" id="TIGR01085">
    <property type="entry name" value="murE"/>
    <property type="match status" value="1"/>
</dbReference>
<evidence type="ECO:0000256" key="4">
    <source>
        <dbReference type="ARBA" id="ARBA00022984"/>
    </source>
</evidence>
<keyword evidence="3 7" id="KW-0133">Cell shape</keyword>
<dbReference type="GO" id="GO:0000287">
    <property type="term" value="F:magnesium ion binding"/>
    <property type="evidence" value="ECO:0007669"/>
    <property type="project" value="UniProtKB-UniRule"/>
</dbReference>
<evidence type="ECO:0000256" key="7">
    <source>
        <dbReference type="HAMAP-Rule" id="MF_00208"/>
    </source>
</evidence>
<dbReference type="NCBIfam" id="NF001124">
    <property type="entry name" value="PRK00139.1-2"/>
    <property type="match status" value="1"/>
</dbReference>
<dbReference type="GO" id="GO:0005737">
    <property type="term" value="C:cytoplasm"/>
    <property type="evidence" value="ECO:0007669"/>
    <property type="project" value="UniProtKB-SubCell"/>
</dbReference>
<feature type="binding site" evidence="7">
    <location>
        <position position="174"/>
    </location>
    <ligand>
        <name>UDP-N-acetyl-alpha-D-muramoyl-L-alanyl-D-glutamate</name>
        <dbReference type="ChEBI" id="CHEBI:83900"/>
    </ligand>
</feature>
<dbReference type="InterPro" id="IPR004101">
    <property type="entry name" value="Mur_ligase_C"/>
</dbReference>
<accession>A0A846MVV3</accession>
<evidence type="ECO:0000256" key="5">
    <source>
        <dbReference type="ARBA" id="ARBA00023306"/>
    </source>
</evidence>
<dbReference type="RefSeq" id="WP_167081201.1">
    <property type="nucleotide sequence ID" value="NZ_BAAADC010000001.1"/>
</dbReference>
<dbReference type="InterPro" id="IPR035911">
    <property type="entry name" value="MurE/MurF_N"/>
</dbReference>
<feature type="binding site" evidence="7">
    <location>
        <begin position="402"/>
        <end position="405"/>
    </location>
    <ligand>
        <name>meso-2,6-diaminopimelate</name>
        <dbReference type="ChEBI" id="CHEBI:57791"/>
    </ligand>
</feature>
<keyword evidence="7 12" id="KW-0436">Ligase</keyword>
<sequence length="486" mass="50161">MGTGKAVAAGLETVTQFTGISSDSRRIKPGYLFAAISGAKGDGASFVADAVARGAVAVLGRPEIGGVVKAAGAQFIAAENPRLALAEAAALYFGAQPETVAAVTGTNGKTSIAVFLREIWTHLGKKAASMGTIGVVTPTGLIKLDNTTPGPLEVHEILAALEKDGVEHLALEASSHGLDQYRLDGVKISAVGFTNLTRDHLDYHASLEAYLEAKLRLFRELAEDGAAAVVNADAEYSEHFVAVASQRGLRLITVGAHGGGIKLIARKPSLDGQELHIAFAGQTYTIALPLAGAFQASNALVAAGMAIGLGEDPASVFKALEHLKGAPGRLEKVAIAASGAPIFVDYAHTPDALETVLTALRPHTERKLVVVFGCGGDRDKGKRPLMGAIAARLADRIIVTDDNPRTEDSATIRSEILAAAPGAAEIDDRAQAIHTGISELSSGDVLVIAGKGHESGQIVGATVHPFLDRAEAVKAAIALGGQEYLP</sequence>
<evidence type="ECO:0000259" key="11">
    <source>
        <dbReference type="Pfam" id="PF08245"/>
    </source>
</evidence>
<dbReference type="GO" id="GO:0008765">
    <property type="term" value="F:UDP-N-acetylmuramoylalanyl-D-glutamate-2,6-diaminopimelate ligase activity"/>
    <property type="evidence" value="ECO:0007669"/>
    <property type="project" value="UniProtKB-UniRule"/>
</dbReference>
<dbReference type="GO" id="GO:0008360">
    <property type="term" value="P:regulation of cell shape"/>
    <property type="evidence" value="ECO:0007669"/>
    <property type="project" value="UniProtKB-KW"/>
</dbReference>
<evidence type="ECO:0000259" key="9">
    <source>
        <dbReference type="Pfam" id="PF01225"/>
    </source>
</evidence>
<evidence type="ECO:0000256" key="8">
    <source>
        <dbReference type="RuleBase" id="RU004135"/>
    </source>
</evidence>
<feature type="binding site" evidence="7">
    <location>
        <position position="24"/>
    </location>
    <ligand>
        <name>UDP-N-acetyl-alpha-D-muramoyl-L-alanyl-D-glutamate</name>
        <dbReference type="ChEBI" id="CHEBI:83900"/>
    </ligand>
</feature>
<comment type="pathway">
    <text evidence="7 8">Cell wall biogenesis; peptidoglycan biosynthesis.</text>
</comment>
<feature type="binding site" evidence="7">
    <location>
        <begin position="147"/>
        <end position="148"/>
    </location>
    <ligand>
        <name>UDP-N-acetyl-alpha-D-muramoyl-L-alanyl-D-glutamate</name>
        <dbReference type="ChEBI" id="CHEBI:83900"/>
    </ligand>
</feature>
<comment type="PTM">
    <text evidence="7">Carboxylation is probably crucial for Mg(2+) binding and, consequently, for the gamma-phosphate positioning of ATP.</text>
</comment>
<organism evidence="12 13">
    <name type="scientific">Rhizomicrobium palustre</name>
    <dbReference type="NCBI Taxonomy" id="189966"/>
    <lineage>
        <taxon>Bacteria</taxon>
        <taxon>Pseudomonadati</taxon>
        <taxon>Pseudomonadota</taxon>
        <taxon>Alphaproteobacteria</taxon>
        <taxon>Micropepsales</taxon>
        <taxon>Micropepsaceae</taxon>
        <taxon>Rhizomicrobium</taxon>
    </lineage>
</organism>
<comment type="function">
    <text evidence="7">Catalyzes the addition of meso-diaminopimelic acid to the nucleotide precursor UDP-N-acetylmuramoyl-L-alanyl-D-glutamate (UMAG) in the biosynthesis of bacterial cell-wall peptidoglycan.</text>
</comment>
<dbReference type="Proteomes" id="UP000570514">
    <property type="component" value="Unassembled WGS sequence"/>
</dbReference>
<dbReference type="PANTHER" id="PTHR23135:SF4">
    <property type="entry name" value="UDP-N-ACETYLMURAMOYL-L-ALANYL-D-GLUTAMATE--2,6-DIAMINOPIMELATE LIGASE MURE HOMOLOG, CHLOROPLASTIC"/>
    <property type="match status" value="1"/>
</dbReference>
<evidence type="ECO:0000256" key="1">
    <source>
        <dbReference type="ARBA" id="ARBA00005898"/>
    </source>
</evidence>
<feature type="binding site" evidence="7">
    <location>
        <begin position="105"/>
        <end position="111"/>
    </location>
    <ligand>
        <name>ATP</name>
        <dbReference type="ChEBI" id="CHEBI:30616"/>
    </ligand>
</feature>
<feature type="modified residue" description="N6-carboxylysine" evidence="7">
    <location>
        <position position="214"/>
    </location>
</feature>
<dbReference type="InterPro" id="IPR013221">
    <property type="entry name" value="Mur_ligase_cen"/>
</dbReference>
<dbReference type="GO" id="GO:0051301">
    <property type="term" value="P:cell division"/>
    <property type="evidence" value="ECO:0007669"/>
    <property type="project" value="UniProtKB-KW"/>
</dbReference>
<dbReference type="SUPFAM" id="SSF53244">
    <property type="entry name" value="MurD-like peptide ligases, peptide-binding domain"/>
    <property type="match status" value="1"/>
</dbReference>
<dbReference type="InterPro" id="IPR036615">
    <property type="entry name" value="Mur_ligase_C_dom_sf"/>
</dbReference>
<dbReference type="Gene3D" id="3.40.1390.10">
    <property type="entry name" value="MurE/MurF, N-terminal domain"/>
    <property type="match status" value="1"/>
</dbReference>
<keyword evidence="2 7" id="KW-0132">Cell division</keyword>
<feature type="binding site" evidence="7">
    <location>
        <position position="450"/>
    </location>
    <ligand>
        <name>meso-2,6-diaminopimelate</name>
        <dbReference type="ChEBI" id="CHEBI:57791"/>
    </ligand>
</feature>
<dbReference type="SUPFAM" id="SSF63418">
    <property type="entry name" value="MurE/MurF N-terminal domain"/>
    <property type="match status" value="1"/>
</dbReference>
<comment type="catalytic activity">
    <reaction evidence="7">
        <text>UDP-N-acetyl-alpha-D-muramoyl-L-alanyl-D-glutamate + meso-2,6-diaminopimelate + ATP = UDP-N-acetyl-alpha-D-muramoyl-L-alanyl-gamma-D-glutamyl-meso-2,6-diaminopimelate + ADP + phosphate + H(+)</text>
        <dbReference type="Rhea" id="RHEA:23676"/>
        <dbReference type="ChEBI" id="CHEBI:15378"/>
        <dbReference type="ChEBI" id="CHEBI:30616"/>
        <dbReference type="ChEBI" id="CHEBI:43474"/>
        <dbReference type="ChEBI" id="CHEBI:57791"/>
        <dbReference type="ChEBI" id="CHEBI:83900"/>
        <dbReference type="ChEBI" id="CHEBI:83905"/>
        <dbReference type="ChEBI" id="CHEBI:456216"/>
        <dbReference type="EC" id="6.3.2.13"/>
    </reaction>
</comment>
<keyword evidence="5 7" id="KW-0131">Cell cycle</keyword>
<dbReference type="AlphaFoldDB" id="A0A846MVV3"/>
<keyword evidence="6 7" id="KW-0961">Cell wall biogenesis/degradation</keyword>
<dbReference type="Gene3D" id="3.90.190.20">
    <property type="entry name" value="Mur ligase, C-terminal domain"/>
    <property type="match status" value="1"/>
</dbReference>
<dbReference type="Pfam" id="PF02875">
    <property type="entry name" value="Mur_ligase_C"/>
    <property type="match status" value="1"/>
</dbReference>
<evidence type="ECO:0000256" key="3">
    <source>
        <dbReference type="ARBA" id="ARBA00022960"/>
    </source>
</evidence>
<dbReference type="EMBL" id="JAASRM010000001">
    <property type="protein sequence ID" value="NIK87506.1"/>
    <property type="molecule type" value="Genomic_DNA"/>
</dbReference>
<dbReference type="InterPro" id="IPR000713">
    <property type="entry name" value="Mur_ligase_N"/>
</dbReference>